<dbReference type="Gene3D" id="4.10.400.10">
    <property type="entry name" value="Low-density Lipoprotein Receptor"/>
    <property type="match status" value="1"/>
</dbReference>
<proteinExistence type="predicted"/>
<evidence type="ECO:0000256" key="4">
    <source>
        <dbReference type="SAM" id="Phobius"/>
    </source>
</evidence>
<dbReference type="PANTHER" id="PTHR47537:SF2">
    <property type="entry name" value="CUBILIN"/>
    <property type="match status" value="1"/>
</dbReference>
<comment type="caution">
    <text evidence="2">Lacks conserved residue(s) required for the propagation of feature annotation.</text>
</comment>
<dbReference type="SMART" id="SM00192">
    <property type="entry name" value="LDLa"/>
    <property type="match status" value="1"/>
</dbReference>
<dbReference type="InterPro" id="IPR053207">
    <property type="entry name" value="Non-NMDA_GluR_Accessory"/>
</dbReference>
<feature type="region of interest" description="Disordered" evidence="3">
    <location>
        <begin position="618"/>
        <end position="732"/>
    </location>
</feature>
<dbReference type="PROSITE" id="PS01180">
    <property type="entry name" value="CUB"/>
    <property type="match status" value="1"/>
</dbReference>
<evidence type="ECO:0000313" key="7">
    <source>
        <dbReference type="Proteomes" id="UP000218231"/>
    </source>
</evidence>
<protein>
    <recommendedName>
        <fullName evidence="5">CUB domain-containing protein</fullName>
    </recommendedName>
</protein>
<dbReference type="InterPro" id="IPR036055">
    <property type="entry name" value="LDL_receptor-like_sf"/>
</dbReference>
<sequence>MLRSEFSPFNENGQLDIVPLCGPDLQDVLPDSAPSELPPSPTKRDHVMVLPNVGETKRVGITGNSTGPLQPMRCLLRIDVCQECVVKIEIVPPSRFLDDETIHMMPLCHESLSNPCFDLQFIENQADTTSELIYKQTSIWQLEKGQSIYTSTGDSMVLSLIIWHTDQNTILNAYIKNLFPIEVTAESSHSLVKGESLNEQAGNNQTALGYIESPRYPEMYPSTIIKRYTLVNENPNGFVRLMFDDFQIYHQSQLQIFEEDNTELYDSKTEDNRRPPAIQSKGSTLHIEFRARDFSHKVGFRAKYEFTNDHEWVEKPNSRDCDVFLNNYGGDISMSSHVDLINSYVDCIWIIERLPYAARTFDRIYLKVDEFQLKGMSMRLEIREGETSTSDRLLLLMGTQTREELDHKQPRQGFTSSLSTPAYYIRLRGLLMSTNGLRIVYSQFYRWATATCPGDGEYHCENARCIKAALRCDGINHCGDATDEICTHHIEEFSKGDSFDLSGLIALVIGVCGLIILLIATTTIMSRVYRRSNGSNGNLIGQQQPRRRSRAISPFDLSNPETTAPSIQTVGERRFYVVPENQISVIEAPPCYNDALKHPAVPSGGHPRSYVNQAFARNDSSDPLSAPASPPPFDEVVPSSGVEIPEQNRSTSSSSTYQTISPGPRGDIPEDPSNMSIDRKSKKPKIREDSPTVTRSNNVVVQVGRDSEGSNDDDETDLEDGRRRPRHEESWV</sequence>
<feature type="domain" description="CUB" evidence="5">
    <location>
        <begin position="193"/>
        <end position="307"/>
    </location>
</feature>
<dbReference type="STRING" id="2018661.A0A2A2LH43"/>
<reference evidence="6 7" key="1">
    <citation type="journal article" date="2017" name="Curr. Biol.">
        <title>Genome architecture and evolution of a unichromosomal asexual nematode.</title>
        <authorList>
            <person name="Fradin H."/>
            <person name="Zegar C."/>
            <person name="Gutwein M."/>
            <person name="Lucas J."/>
            <person name="Kovtun M."/>
            <person name="Corcoran D."/>
            <person name="Baugh L.R."/>
            <person name="Kiontke K."/>
            <person name="Gunsalus K."/>
            <person name="Fitch D.H."/>
            <person name="Piano F."/>
        </authorList>
    </citation>
    <scope>NUCLEOTIDE SEQUENCE [LARGE SCALE GENOMIC DNA]</scope>
    <source>
        <strain evidence="6">PF1309</strain>
    </source>
</reference>
<accession>A0A2A2LH43</accession>
<feature type="compositionally biased region" description="Polar residues" evidence="3">
    <location>
        <begin position="535"/>
        <end position="544"/>
    </location>
</feature>
<dbReference type="SUPFAM" id="SSF49854">
    <property type="entry name" value="Spermadhesin, CUB domain"/>
    <property type="match status" value="1"/>
</dbReference>
<keyword evidence="1 2" id="KW-1015">Disulfide bond</keyword>
<keyword evidence="7" id="KW-1185">Reference proteome</keyword>
<dbReference type="GO" id="GO:0005886">
    <property type="term" value="C:plasma membrane"/>
    <property type="evidence" value="ECO:0007669"/>
    <property type="project" value="TreeGrafter"/>
</dbReference>
<dbReference type="SUPFAM" id="SSF57424">
    <property type="entry name" value="LDL receptor-like module"/>
    <property type="match status" value="1"/>
</dbReference>
<evidence type="ECO:0000256" key="1">
    <source>
        <dbReference type="ARBA" id="ARBA00023157"/>
    </source>
</evidence>
<dbReference type="Gene3D" id="2.60.120.290">
    <property type="entry name" value="Spermadhesin, CUB domain"/>
    <property type="match status" value="1"/>
</dbReference>
<feature type="region of interest" description="Disordered" evidence="3">
    <location>
        <begin position="535"/>
        <end position="566"/>
    </location>
</feature>
<evidence type="ECO:0000256" key="2">
    <source>
        <dbReference type="PROSITE-ProRule" id="PRU00124"/>
    </source>
</evidence>
<evidence type="ECO:0000256" key="3">
    <source>
        <dbReference type="SAM" id="MobiDB-lite"/>
    </source>
</evidence>
<dbReference type="Pfam" id="PF00431">
    <property type="entry name" value="CUB"/>
    <property type="match status" value="1"/>
</dbReference>
<feature type="disulfide bond" evidence="2">
    <location>
        <begin position="460"/>
        <end position="478"/>
    </location>
</feature>
<dbReference type="EMBL" id="LIAE01006773">
    <property type="protein sequence ID" value="PAV85418.1"/>
    <property type="molecule type" value="Genomic_DNA"/>
</dbReference>
<dbReference type="InterPro" id="IPR000859">
    <property type="entry name" value="CUB_dom"/>
</dbReference>
<feature type="compositionally biased region" description="Basic and acidic residues" evidence="3">
    <location>
        <begin position="719"/>
        <end position="732"/>
    </location>
</feature>
<dbReference type="PROSITE" id="PS50068">
    <property type="entry name" value="LDLRA_2"/>
    <property type="match status" value="1"/>
</dbReference>
<dbReference type="CDD" id="cd00112">
    <property type="entry name" value="LDLa"/>
    <property type="match status" value="1"/>
</dbReference>
<dbReference type="AlphaFoldDB" id="A0A2A2LH43"/>
<dbReference type="CDD" id="cd00041">
    <property type="entry name" value="CUB"/>
    <property type="match status" value="1"/>
</dbReference>
<dbReference type="OrthoDB" id="19606at2759"/>
<keyword evidence="4" id="KW-0812">Transmembrane</keyword>
<evidence type="ECO:0000313" key="6">
    <source>
        <dbReference type="EMBL" id="PAV85418.1"/>
    </source>
</evidence>
<name>A0A2A2LH43_9BILA</name>
<dbReference type="Pfam" id="PF00057">
    <property type="entry name" value="Ldl_recept_a"/>
    <property type="match status" value="1"/>
</dbReference>
<feature type="compositionally biased region" description="Acidic residues" evidence="3">
    <location>
        <begin position="709"/>
        <end position="718"/>
    </location>
</feature>
<keyword evidence="4" id="KW-0472">Membrane</keyword>
<dbReference type="SMART" id="SM00042">
    <property type="entry name" value="CUB"/>
    <property type="match status" value="1"/>
</dbReference>
<keyword evidence="4" id="KW-1133">Transmembrane helix</keyword>
<dbReference type="InterPro" id="IPR002172">
    <property type="entry name" value="LDrepeatLR_classA_rpt"/>
</dbReference>
<feature type="transmembrane region" description="Helical" evidence="4">
    <location>
        <begin position="504"/>
        <end position="525"/>
    </location>
</feature>
<feature type="compositionally biased region" description="Polar residues" evidence="3">
    <location>
        <begin position="691"/>
        <end position="700"/>
    </location>
</feature>
<comment type="caution">
    <text evidence="6">The sequence shown here is derived from an EMBL/GenBank/DDBJ whole genome shotgun (WGS) entry which is preliminary data.</text>
</comment>
<dbReference type="InterPro" id="IPR035914">
    <property type="entry name" value="Sperma_CUB_dom_sf"/>
</dbReference>
<evidence type="ECO:0000259" key="5">
    <source>
        <dbReference type="PROSITE" id="PS01180"/>
    </source>
</evidence>
<organism evidence="6 7">
    <name type="scientific">Diploscapter pachys</name>
    <dbReference type="NCBI Taxonomy" id="2018661"/>
    <lineage>
        <taxon>Eukaryota</taxon>
        <taxon>Metazoa</taxon>
        <taxon>Ecdysozoa</taxon>
        <taxon>Nematoda</taxon>
        <taxon>Chromadorea</taxon>
        <taxon>Rhabditida</taxon>
        <taxon>Rhabditina</taxon>
        <taxon>Rhabditomorpha</taxon>
        <taxon>Rhabditoidea</taxon>
        <taxon>Rhabditidae</taxon>
        <taxon>Diploscapter</taxon>
    </lineage>
</organism>
<gene>
    <name evidence="6" type="ORF">WR25_07862</name>
</gene>
<dbReference type="PANTHER" id="PTHR47537">
    <property type="entry name" value="CUBILIN"/>
    <property type="match status" value="1"/>
</dbReference>
<dbReference type="Proteomes" id="UP000218231">
    <property type="component" value="Unassembled WGS sequence"/>
</dbReference>